<dbReference type="GO" id="GO:0000166">
    <property type="term" value="F:nucleotide binding"/>
    <property type="evidence" value="ECO:0007669"/>
    <property type="project" value="InterPro"/>
</dbReference>
<sequence length="421" mass="45839">YEEGGVDYPLSYVRWTEGRNLGAVLDCLARKELQVDDLVTDEVDLDNAPEAYARILAGGGLGTVIRYPQNEDPTRTIQLASSSGETSSGEVGVLVVGAGYFAKTFHLPNLQASSKMKLVGVVSGTGANARQVAERYQAAFCSTDYEEGLSQPDVDAVILATRHDLHVPQALAAIAKGKHVLMEKPLALSGEDLKKLNEALKANPVRFAVGFNRRYAPMTVQLKSLLANRQGPVQGVYRMNAGRLPRDHWVNDPVEGGGRILGEACHVFDWFTYLLDAQPQTMQSTMLRSADVEVIDEDNLTATVGYDDGSAMTLMYNTAGAKQYPKESCDLFAPGLAATLVDYKELRWVGSSSGNKSSRVEDKGQGEEMKVWREYLVNGNEARVATFPEAAISTWVTLCALEAAKTGETIDIKRTFASLME</sequence>
<protein>
    <submittedName>
        <fullName evidence="3">Gfo/Idh/MocA family oxidoreductase</fullName>
    </submittedName>
</protein>
<reference evidence="3 4" key="1">
    <citation type="submission" date="2020-03" db="EMBL/GenBank/DDBJ databases">
        <title>Metabolic flexibility allows generalist bacteria to become dominant in a frequently disturbed ecosystem.</title>
        <authorList>
            <person name="Chen Y.-J."/>
            <person name="Leung P.M."/>
            <person name="Bay S.K."/>
            <person name="Hugenholtz P."/>
            <person name="Kessler A.J."/>
            <person name="Shelley G."/>
            <person name="Waite D.W."/>
            <person name="Cook P.L."/>
            <person name="Greening C."/>
        </authorList>
    </citation>
    <scope>NUCLEOTIDE SEQUENCE [LARGE SCALE GENOMIC DNA]</scope>
    <source>
        <strain evidence="3">SS_bin_28</strain>
    </source>
</reference>
<dbReference type="InterPro" id="IPR000683">
    <property type="entry name" value="Gfo/Idh/MocA-like_OxRdtase_N"/>
</dbReference>
<dbReference type="PANTHER" id="PTHR43377">
    <property type="entry name" value="BILIVERDIN REDUCTASE A"/>
    <property type="match status" value="1"/>
</dbReference>
<comment type="caution">
    <text evidence="3">The sequence shown here is derived from an EMBL/GenBank/DDBJ whole genome shotgun (WGS) entry which is preliminary data.</text>
</comment>
<dbReference type="InterPro" id="IPR036291">
    <property type="entry name" value="NAD(P)-bd_dom_sf"/>
</dbReference>
<dbReference type="Gene3D" id="3.30.360.10">
    <property type="entry name" value="Dihydrodipicolinate Reductase, domain 2"/>
    <property type="match status" value="1"/>
</dbReference>
<dbReference type="Proteomes" id="UP000547674">
    <property type="component" value="Unassembled WGS sequence"/>
</dbReference>
<dbReference type="SUPFAM" id="SSF55347">
    <property type="entry name" value="Glyceraldehyde-3-phosphate dehydrogenase-like, C-terminal domain"/>
    <property type="match status" value="1"/>
</dbReference>
<dbReference type="Pfam" id="PF22725">
    <property type="entry name" value="GFO_IDH_MocA_C3"/>
    <property type="match status" value="1"/>
</dbReference>
<name>A0A7Y2H3S9_UNCEI</name>
<evidence type="ECO:0000259" key="2">
    <source>
        <dbReference type="Pfam" id="PF22725"/>
    </source>
</evidence>
<dbReference type="InterPro" id="IPR055170">
    <property type="entry name" value="GFO_IDH_MocA-like_dom"/>
</dbReference>
<dbReference type="PANTHER" id="PTHR43377:SF1">
    <property type="entry name" value="BILIVERDIN REDUCTASE A"/>
    <property type="match status" value="1"/>
</dbReference>
<evidence type="ECO:0000259" key="1">
    <source>
        <dbReference type="Pfam" id="PF01408"/>
    </source>
</evidence>
<dbReference type="SUPFAM" id="SSF51735">
    <property type="entry name" value="NAD(P)-binding Rossmann-fold domains"/>
    <property type="match status" value="1"/>
</dbReference>
<dbReference type="Gene3D" id="3.40.50.720">
    <property type="entry name" value="NAD(P)-binding Rossmann-like Domain"/>
    <property type="match status" value="1"/>
</dbReference>
<dbReference type="EMBL" id="JABDJR010000622">
    <property type="protein sequence ID" value="NNF08152.1"/>
    <property type="molecule type" value="Genomic_DNA"/>
</dbReference>
<proteinExistence type="predicted"/>
<accession>A0A7Y2H3S9</accession>
<gene>
    <name evidence="3" type="ORF">HKN21_15415</name>
</gene>
<dbReference type="Pfam" id="PF01408">
    <property type="entry name" value="GFO_IDH_MocA"/>
    <property type="match status" value="1"/>
</dbReference>
<evidence type="ECO:0000313" key="4">
    <source>
        <dbReference type="Proteomes" id="UP000547674"/>
    </source>
</evidence>
<dbReference type="InterPro" id="IPR051450">
    <property type="entry name" value="Gfo/Idh/MocA_Oxidoreductases"/>
</dbReference>
<dbReference type="AlphaFoldDB" id="A0A7Y2H3S9"/>
<feature type="non-terminal residue" evidence="3">
    <location>
        <position position="1"/>
    </location>
</feature>
<evidence type="ECO:0000313" key="3">
    <source>
        <dbReference type="EMBL" id="NNF08152.1"/>
    </source>
</evidence>
<feature type="domain" description="GFO/IDH/MocA-like oxidoreductase" evidence="2">
    <location>
        <begin position="241"/>
        <end position="324"/>
    </location>
</feature>
<feature type="domain" description="Gfo/Idh/MocA-like oxidoreductase N-terminal" evidence="1">
    <location>
        <begin position="92"/>
        <end position="211"/>
    </location>
</feature>
<organism evidence="3 4">
    <name type="scientific">Eiseniibacteriota bacterium</name>
    <dbReference type="NCBI Taxonomy" id="2212470"/>
    <lineage>
        <taxon>Bacteria</taxon>
        <taxon>Candidatus Eiseniibacteriota</taxon>
    </lineage>
</organism>